<dbReference type="InParanoid" id="E9H2P1"/>
<sequence>MTSTPPPPPTAPIQIPLNQQQGPRAPSPDPNNVPLTKSHLRELYSQDERKSIPVYKGKRGDQLINNCDYIDHAADKEDYDAWEKAIISRFLTETEIENLKKQLNELKQMPDQSTQTYVSRLNHLYDIIHGKEIVLDETIAPPEAVVLARSLRKIRGEAKQKILLKGLLPKIVQAVWTRINVNSHYEDVCEIVYAAETIVNRMEQNEEKSLKATIAGISAHEDEQDVELQRQKNKLSKLEKQLAGLNIEQRP</sequence>
<evidence type="ECO:0000256" key="2">
    <source>
        <dbReference type="SAM" id="MobiDB-lite"/>
    </source>
</evidence>
<dbReference type="PANTHER" id="PTHR33223">
    <property type="entry name" value="CCHC-TYPE DOMAIN-CONTAINING PROTEIN"/>
    <property type="match status" value="1"/>
</dbReference>
<gene>
    <name evidence="3" type="ORF">DAPPUDRAFT_324781</name>
</gene>
<keyword evidence="4" id="KW-1185">Reference proteome</keyword>
<dbReference type="KEGG" id="dpx:DAPPUDRAFT_324781"/>
<dbReference type="PANTHER" id="PTHR33223:SF6">
    <property type="entry name" value="CCHC-TYPE DOMAIN-CONTAINING PROTEIN"/>
    <property type="match status" value="1"/>
</dbReference>
<feature type="region of interest" description="Disordered" evidence="2">
    <location>
        <begin position="1"/>
        <end position="36"/>
    </location>
</feature>
<dbReference type="AlphaFoldDB" id="E9H2P1"/>
<proteinExistence type="predicted"/>
<dbReference type="HOGENOM" id="CLU_083426_0_0_1"/>
<dbReference type="OrthoDB" id="6385111at2759"/>
<dbReference type="EMBL" id="GL732586">
    <property type="protein sequence ID" value="EFX74027.1"/>
    <property type="molecule type" value="Genomic_DNA"/>
</dbReference>
<dbReference type="Proteomes" id="UP000000305">
    <property type="component" value="Unassembled WGS sequence"/>
</dbReference>
<name>E9H2P1_DAPPU</name>
<evidence type="ECO:0000256" key="1">
    <source>
        <dbReference type="SAM" id="Coils"/>
    </source>
</evidence>
<protein>
    <submittedName>
        <fullName evidence="3">Uncharacterized protein</fullName>
    </submittedName>
</protein>
<evidence type="ECO:0000313" key="3">
    <source>
        <dbReference type="EMBL" id="EFX74027.1"/>
    </source>
</evidence>
<reference evidence="3 4" key="1">
    <citation type="journal article" date="2011" name="Science">
        <title>The ecoresponsive genome of Daphnia pulex.</title>
        <authorList>
            <person name="Colbourne J.K."/>
            <person name="Pfrender M.E."/>
            <person name="Gilbert D."/>
            <person name="Thomas W.K."/>
            <person name="Tucker A."/>
            <person name="Oakley T.H."/>
            <person name="Tokishita S."/>
            <person name="Aerts A."/>
            <person name="Arnold G.J."/>
            <person name="Basu M.K."/>
            <person name="Bauer D.J."/>
            <person name="Caceres C.E."/>
            <person name="Carmel L."/>
            <person name="Casola C."/>
            <person name="Choi J.H."/>
            <person name="Detter J.C."/>
            <person name="Dong Q."/>
            <person name="Dusheyko S."/>
            <person name="Eads B.D."/>
            <person name="Frohlich T."/>
            <person name="Geiler-Samerotte K.A."/>
            <person name="Gerlach D."/>
            <person name="Hatcher P."/>
            <person name="Jogdeo S."/>
            <person name="Krijgsveld J."/>
            <person name="Kriventseva E.V."/>
            <person name="Kultz D."/>
            <person name="Laforsch C."/>
            <person name="Lindquist E."/>
            <person name="Lopez J."/>
            <person name="Manak J.R."/>
            <person name="Muller J."/>
            <person name="Pangilinan J."/>
            <person name="Patwardhan R.P."/>
            <person name="Pitluck S."/>
            <person name="Pritham E.J."/>
            <person name="Rechtsteiner A."/>
            <person name="Rho M."/>
            <person name="Rogozin I.B."/>
            <person name="Sakarya O."/>
            <person name="Salamov A."/>
            <person name="Schaack S."/>
            <person name="Shapiro H."/>
            <person name="Shiga Y."/>
            <person name="Skalitzky C."/>
            <person name="Smith Z."/>
            <person name="Souvorov A."/>
            <person name="Sung W."/>
            <person name="Tang Z."/>
            <person name="Tsuchiya D."/>
            <person name="Tu H."/>
            <person name="Vos H."/>
            <person name="Wang M."/>
            <person name="Wolf Y.I."/>
            <person name="Yamagata H."/>
            <person name="Yamada T."/>
            <person name="Ye Y."/>
            <person name="Shaw J.R."/>
            <person name="Andrews J."/>
            <person name="Crease T.J."/>
            <person name="Tang H."/>
            <person name="Lucas S.M."/>
            <person name="Robertson H.M."/>
            <person name="Bork P."/>
            <person name="Koonin E.V."/>
            <person name="Zdobnov E.M."/>
            <person name="Grigoriev I.V."/>
            <person name="Lynch M."/>
            <person name="Boore J.L."/>
        </authorList>
    </citation>
    <scope>NUCLEOTIDE SEQUENCE [LARGE SCALE GENOMIC DNA]</scope>
</reference>
<organism evidence="3 4">
    <name type="scientific">Daphnia pulex</name>
    <name type="common">Water flea</name>
    <dbReference type="NCBI Taxonomy" id="6669"/>
    <lineage>
        <taxon>Eukaryota</taxon>
        <taxon>Metazoa</taxon>
        <taxon>Ecdysozoa</taxon>
        <taxon>Arthropoda</taxon>
        <taxon>Crustacea</taxon>
        <taxon>Branchiopoda</taxon>
        <taxon>Diplostraca</taxon>
        <taxon>Cladocera</taxon>
        <taxon>Anomopoda</taxon>
        <taxon>Daphniidae</taxon>
        <taxon>Daphnia</taxon>
    </lineage>
</organism>
<feature type="coiled-coil region" evidence="1">
    <location>
        <begin position="221"/>
        <end position="248"/>
    </location>
</feature>
<keyword evidence="1" id="KW-0175">Coiled coil</keyword>
<evidence type="ECO:0000313" key="4">
    <source>
        <dbReference type="Proteomes" id="UP000000305"/>
    </source>
</evidence>
<accession>E9H2P1</accession>
<feature type="compositionally biased region" description="Pro residues" evidence="2">
    <location>
        <begin position="1"/>
        <end position="11"/>
    </location>
</feature>